<dbReference type="Proteomes" id="UP001628193">
    <property type="component" value="Unassembled WGS sequence"/>
</dbReference>
<comment type="cofactor">
    <cofactor evidence="1">
        <name>biotin</name>
        <dbReference type="ChEBI" id="CHEBI:57586"/>
    </cofactor>
</comment>
<dbReference type="Gene3D" id="2.40.50.100">
    <property type="match status" value="1"/>
</dbReference>
<keyword evidence="12" id="KW-0092">Biotin</keyword>
<organism evidence="18 19">
    <name type="scientific">Candidatus Magnetaquiglobus chichijimensis</name>
    <dbReference type="NCBI Taxonomy" id="3141448"/>
    <lineage>
        <taxon>Bacteria</taxon>
        <taxon>Pseudomonadati</taxon>
        <taxon>Pseudomonadota</taxon>
        <taxon>Magnetococcia</taxon>
        <taxon>Magnetococcales</taxon>
        <taxon>Candidatus Magnetaquicoccaceae</taxon>
        <taxon>Candidatus Magnetaquiglobus</taxon>
    </lineage>
</organism>
<protein>
    <recommendedName>
        <fullName evidence="3">propionyl-CoA carboxylase</fullName>
        <ecNumber evidence="3">6.4.1.3</ecNumber>
    </recommendedName>
</protein>
<keyword evidence="5" id="KW-0479">Metal-binding</keyword>
<dbReference type="PANTHER" id="PTHR18866">
    <property type="entry name" value="CARBOXYLASE:PYRUVATE/ACETYL-COA/PROPIONYL-COA CARBOXYLASE"/>
    <property type="match status" value="1"/>
</dbReference>
<dbReference type="SUPFAM" id="SSF51230">
    <property type="entry name" value="Single hybrid motif"/>
    <property type="match status" value="1"/>
</dbReference>
<dbReference type="InterPro" id="IPR000089">
    <property type="entry name" value="Biotin_lipoyl"/>
</dbReference>
<keyword evidence="10" id="KW-0443">Lipid metabolism</keyword>
<evidence type="ECO:0000256" key="9">
    <source>
        <dbReference type="ARBA" id="ARBA00022963"/>
    </source>
</evidence>
<dbReference type="PROSITE" id="PS00866">
    <property type="entry name" value="CPSASE_1"/>
    <property type="match status" value="1"/>
</dbReference>
<feature type="domain" description="Biotin carboxylation" evidence="17">
    <location>
        <begin position="1"/>
        <end position="446"/>
    </location>
</feature>
<dbReference type="PROSITE" id="PS00867">
    <property type="entry name" value="CPSASE_2"/>
    <property type="match status" value="1"/>
</dbReference>
<dbReference type="InterPro" id="IPR011761">
    <property type="entry name" value="ATP-grasp"/>
</dbReference>
<evidence type="ECO:0000256" key="11">
    <source>
        <dbReference type="ARBA" id="ARBA00023211"/>
    </source>
</evidence>
<dbReference type="PANTHER" id="PTHR18866:SF33">
    <property type="entry name" value="METHYLCROTONOYL-COA CARBOXYLASE SUBUNIT ALPHA, MITOCHONDRIAL-RELATED"/>
    <property type="match status" value="1"/>
</dbReference>
<evidence type="ECO:0000313" key="19">
    <source>
        <dbReference type="Proteomes" id="UP001628193"/>
    </source>
</evidence>
<feature type="domain" description="ATP-grasp" evidence="16">
    <location>
        <begin position="119"/>
        <end position="316"/>
    </location>
</feature>
<dbReference type="SUPFAM" id="SSF52440">
    <property type="entry name" value="PreATP-grasp domain"/>
    <property type="match status" value="1"/>
</dbReference>
<evidence type="ECO:0000256" key="4">
    <source>
        <dbReference type="ARBA" id="ARBA00022598"/>
    </source>
</evidence>
<keyword evidence="7 14" id="KW-0067">ATP-binding</keyword>
<dbReference type="InterPro" id="IPR011054">
    <property type="entry name" value="Rudment_hybrid_motif"/>
</dbReference>
<accession>A0ABQ0C7I7</accession>
<dbReference type="EMBL" id="BAAFGK010000004">
    <property type="protein sequence ID" value="GAB0056849.1"/>
    <property type="molecule type" value="Genomic_DNA"/>
</dbReference>
<keyword evidence="11" id="KW-0464">Manganese</keyword>
<dbReference type="SUPFAM" id="SSF51246">
    <property type="entry name" value="Rudiment single hybrid motif"/>
    <property type="match status" value="1"/>
</dbReference>
<dbReference type="SUPFAM" id="SSF56059">
    <property type="entry name" value="Glutathione synthetase ATP-binding domain-like"/>
    <property type="match status" value="1"/>
</dbReference>
<dbReference type="NCBIfam" id="NF006367">
    <property type="entry name" value="PRK08591.1"/>
    <property type="match status" value="1"/>
</dbReference>
<dbReference type="Pfam" id="PF00289">
    <property type="entry name" value="Biotin_carb_N"/>
    <property type="match status" value="1"/>
</dbReference>
<evidence type="ECO:0000259" key="15">
    <source>
        <dbReference type="PROSITE" id="PS50968"/>
    </source>
</evidence>
<reference evidence="18 19" key="1">
    <citation type="submission" date="2024-05" db="EMBL/GenBank/DDBJ databases">
        <authorList>
            <consortium name="Candidatus Magnetaquicoccaceae bacterium FCR-1 genome sequencing consortium"/>
            <person name="Shimoshige H."/>
            <person name="Shimamura S."/>
            <person name="Taoka A."/>
            <person name="Kobayashi H."/>
            <person name="Maekawa T."/>
        </authorList>
    </citation>
    <scope>NUCLEOTIDE SEQUENCE [LARGE SCALE GENOMIC DNA]</scope>
    <source>
        <strain evidence="18 19">FCR-1</strain>
    </source>
</reference>
<evidence type="ECO:0000256" key="7">
    <source>
        <dbReference type="ARBA" id="ARBA00022840"/>
    </source>
</evidence>
<dbReference type="PROSITE" id="PS50968">
    <property type="entry name" value="BIOTINYL_LIPOYL"/>
    <property type="match status" value="1"/>
</dbReference>
<evidence type="ECO:0000256" key="2">
    <source>
        <dbReference type="ARBA" id="ARBA00005060"/>
    </source>
</evidence>
<dbReference type="InterPro" id="IPR005481">
    <property type="entry name" value="BC-like_N"/>
</dbReference>
<evidence type="ECO:0000256" key="5">
    <source>
        <dbReference type="ARBA" id="ARBA00022723"/>
    </source>
</evidence>
<dbReference type="InterPro" id="IPR050856">
    <property type="entry name" value="Biotin_carboxylase_complex"/>
</dbReference>
<evidence type="ECO:0000256" key="12">
    <source>
        <dbReference type="ARBA" id="ARBA00023267"/>
    </source>
</evidence>
<name>A0ABQ0C7I7_9PROT</name>
<keyword evidence="8" id="KW-0460">Magnesium</keyword>
<evidence type="ECO:0000256" key="1">
    <source>
        <dbReference type="ARBA" id="ARBA00001953"/>
    </source>
</evidence>
<dbReference type="CDD" id="cd06850">
    <property type="entry name" value="biotinyl_domain"/>
    <property type="match status" value="1"/>
</dbReference>
<sequence>MRTILIANRGEIACRIIRTARRMGIATVAIHSDADRDALHVRKADQACRVGPAASSASYLSVENILEAIEKSGADAVHPGYGFLSENADFCETLQERGVIFIGPGPGAIRAMGDKIASKRLARAAGVNTIPGHDDVIGSAEEAVTVARSIGYPVMIKASAGGGGKGMRLARNDREVAEGWTSASSEGRNYFKDDRVFIEKFIEKPRHIEMQILCDAHGNGLWLNERECSVQRRNQKVIEEAPSPFVTPEMRRAMGEQALALAKAVGYVSAGTVEFVVGEDRQFYFLEMNTRLQVEHPVTEMITGLDLVEQMIRIARGQPLEMTQEQVPLHGWAMECRIYAENPYAGFLPSTGRLVRHQPPPESDRVRVDTGVYAGGEVSIHYDPMIAKLVTWGANRAKAIVTMRRALDKYLIDGVAHNIDFVNAVMGHPRFQAGDLTTAFIAEEYPGGFEGAPLTEDLKRFFAMVAVSVEHTQEAMLMPPPPVEEWVVMMAGDAIRLTVEHRKSDNRITLEDGCVHEISGNYHPGNRMATFEVEGVKRTVRIRRIEMGYQFSHGGRRVQVSVTPLRLYEMARRMPEKRQTASSKKMTTPMPGLVREVMTVVGHKVAQGDPLCVLEAMKMENTLRAEKDGVVAEVHVKAGDTVEADAVLFVFE</sequence>
<evidence type="ECO:0000259" key="16">
    <source>
        <dbReference type="PROSITE" id="PS50975"/>
    </source>
</evidence>
<comment type="caution">
    <text evidence="18">The sequence shown here is derived from an EMBL/GenBank/DDBJ whole genome shotgun (WGS) entry which is preliminary data.</text>
</comment>
<evidence type="ECO:0000256" key="8">
    <source>
        <dbReference type="ARBA" id="ARBA00022842"/>
    </source>
</evidence>
<dbReference type="InterPro" id="IPR041265">
    <property type="entry name" value="PCC_BT"/>
</dbReference>
<dbReference type="Pfam" id="PF00364">
    <property type="entry name" value="Biotin_lipoyl"/>
    <property type="match status" value="1"/>
</dbReference>
<dbReference type="Pfam" id="PF02785">
    <property type="entry name" value="Biotin_carb_C"/>
    <property type="match status" value="1"/>
</dbReference>
<dbReference type="PROSITE" id="PS50975">
    <property type="entry name" value="ATP_GRASP"/>
    <property type="match status" value="1"/>
</dbReference>
<keyword evidence="6 14" id="KW-0547">Nucleotide-binding</keyword>
<keyword evidence="9" id="KW-0442">Lipid degradation</keyword>
<feature type="domain" description="Lipoyl-binding" evidence="15">
    <location>
        <begin position="581"/>
        <end position="652"/>
    </location>
</feature>
<evidence type="ECO:0000256" key="13">
    <source>
        <dbReference type="ARBA" id="ARBA00049495"/>
    </source>
</evidence>
<dbReference type="Pfam" id="PF02786">
    <property type="entry name" value="CPSase_L_D2"/>
    <property type="match status" value="1"/>
</dbReference>
<keyword evidence="19" id="KW-1185">Reference proteome</keyword>
<evidence type="ECO:0000256" key="10">
    <source>
        <dbReference type="ARBA" id="ARBA00023098"/>
    </source>
</evidence>
<reference evidence="18 19" key="2">
    <citation type="submission" date="2024-09" db="EMBL/GenBank/DDBJ databases">
        <title>Draft genome sequence of Candidatus Magnetaquicoccaceae bacterium FCR-1.</title>
        <authorList>
            <person name="Shimoshige H."/>
            <person name="Shimamura S."/>
            <person name="Taoka A."/>
            <person name="Kobayashi H."/>
            <person name="Maekawa T."/>
        </authorList>
    </citation>
    <scope>NUCLEOTIDE SEQUENCE [LARGE SCALE GENOMIC DNA]</scope>
    <source>
        <strain evidence="18 19">FCR-1</strain>
    </source>
</reference>
<evidence type="ECO:0000256" key="3">
    <source>
        <dbReference type="ARBA" id="ARBA00013050"/>
    </source>
</evidence>
<dbReference type="InterPro" id="IPR011053">
    <property type="entry name" value="Single_hybrid_motif"/>
</dbReference>
<evidence type="ECO:0000256" key="6">
    <source>
        <dbReference type="ARBA" id="ARBA00022741"/>
    </source>
</evidence>
<comment type="catalytic activity">
    <reaction evidence="13">
        <text>propanoyl-CoA + hydrogencarbonate + ATP = (S)-methylmalonyl-CoA + ADP + phosphate + H(+)</text>
        <dbReference type="Rhea" id="RHEA:23720"/>
        <dbReference type="ChEBI" id="CHEBI:15378"/>
        <dbReference type="ChEBI" id="CHEBI:17544"/>
        <dbReference type="ChEBI" id="CHEBI:30616"/>
        <dbReference type="ChEBI" id="CHEBI:43474"/>
        <dbReference type="ChEBI" id="CHEBI:57327"/>
        <dbReference type="ChEBI" id="CHEBI:57392"/>
        <dbReference type="ChEBI" id="CHEBI:456216"/>
        <dbReference type="EC" id="6.4.1.3"/>
    </reaction>
    <physiologicalReaction direction="left-to-right" evidence="13">
        <dbReference type="Rhea" id="RHEA:23721"/>
    </physiologicalReaction>
</comment>
<evidence type="ECO:0000256" key="14">
    <source>
        <dbReference type="PROSITE-ProRule" id="PRU00409"/>
    </source>
</evidence>
<proteinExistence type="predicted"/>
<gene>
    <name evidence="18" type="primary">pccA</name>
    <name evidence="18" type="ORF">SIID45300_01164</name>
</gene>
<dbReference type="RefSeq" id="WP_420904569.1">
    <property type="nucleotide sequence ID" value="NZ_BAAFGK010000004.1"/>
</dbReference>
<dbReference type="InterPro" id="IPR011764">
    <property type="entry name" value="Biotin_carboxylation_dom"/>
</dbReference>
<evidence type="ECO:0000313" key="18">
    <source>
        <dbReference type="EMBL" id="GAB0056849.1"/>
    </source>
</evidence>
<keyword evidence="4" id="KW-0436">Ligase</keyword>
<comment type="pathway">
    <text evidence="2">Metabolic intermediate metabolism; propanoyl-CoA degradation; succinyl-CoA from propanoyl-CoA: step 1/3.</text>
</comment>
<dbReference type="PROSITE" id="PS00188">
    <property type="entry name" value="BIOTIN"/>
    <property type="match status" value="1"/>
</dbReference>
<dbReference type="InterPro" id="IPR016185">
    <property type="entry name" value="PreATP-grasp_dom_sf"/>
</dbReference>
<dbReference type="InterPro" id="IPR005482">
    <property type="entry name" value="Biotin_COase_C"/>
</dbReference>
<dbReference type="Pfam" id="PF18140">
    <property type="entry name" value="PCC_BT"/>
    <property type="match status" value="1"/>
</dbReference>
<dbReference type="Gene3D" id="3.30.470.20">
    <property type="entry name" value="ATP-grasp fold, B domain"/>
    <property type="match status" value="1"/>
</dbReference>
<dbReference type="InterPro" id="IPR001882">
    <property type="entry name" value="Biotin_BS"/>
</dbReference>
<dbReference type="PROSITE" id="PS50979">
    <property type="entry name" value="BC"/>
    <property type="match status" value="1"/>
</dbReference>
<evidence type="ECO:0000259" key="17">
    <source>
        <dbReference type="PROSITE" id="PS50979"/>
    </source>
</evidence>
<dbReference type="Gene3D" id="3.30.700.30">
    <property type="match status" value="1"/>
</dbReference>
<dbReference type="EC" id="6.4.1.3" evidence="3"/>
<dbReference type="InterPro" id="IPR005479">
    <property type="entry name" value="CPAse_ATP-bd"/>
</dbReference>
<dbReference type="SMART" id="SM00878">
    <property type="entry name" value="Biotin_carb_C"/>
    <property type="match status" value="1"/>
</dbReference>